<dbReference type="Gene3D" id="3.20.20.150">
    <property type="entry name" value="Divalent-metal-dependent TIM barrel enzymes"/>
    <property type="match status" value="1"/>
</dbReference>
<comment type="caution">
    <text evidence="2">The sequence shown here is derived from an EMBL/GenBank/DDBJ whole genome shotgun (WGS) entry which is preliminary data.</text>
</comment>
<accession>A0A3D9ZDP3</accession>
<evidence type="ECO:0000313" key="2">
    <source>
        <dbReference type="EMBL" id="REF94572.1"/>
    </source>
</evidence>
<evidence type="ECO:0000313" key="3">
    <source>
        <dbReference type="Proteomes" id="UP000256913"/>
    </source>
</evidence>
<dbReference type="Proteomes" id="UP000256913">
    <property type="component" value="Unassembled WGS sequence"/>
</dbReference>
<reference evidence="2 3" key="1">
    <citation type="submission" date="2018-08" db="EMBL/GenBank/DDBJ databases">
        <title>Sequencing the genomes of 1000 actinobacteria strains.</title>
        <authorList>
            <person name="Klenk H.-P."/>
        </authorList>
    </citation>
    <scope>NUCLEOTIDE SEQUENCE [LARGE SCALE GENOMIC DNA]</scope>
    <source>
        <strain evidence="2 3">DSM 44099</strain>
    </source>
</reference>
<dbReference type="PANTHER" id="PTHR12110">
    <property type="entry name" value="HYDROXYPYRUVATE ISOMERASE"/>
    <property type="match status" value="1"/>
</dbReference>
<organism evidence="2 3">
    <name type="scientific">Asanoa ferruginea</name>
    <dbReference type="NCBI Taxonomy" id="53367"/>
    <lineage>
        <taxon>Bacteria</taxon>
        <taxon>Bacillati</taxon>
        <taxon>Actinomycetota</taxon>
        <taxon>Actinomycetes</taxon>
        <taxon>Micromonosporales</taxon>
        <taxon>Micromonosporaceae</taxon>
        <taxon>Asanoa</taxon>
    </lineage>
</organism>
<dbReference type="InterPro" id="IPR006311">
    <property type="entry name" value="TAT_signal"/>
</dbReference>
<gene>
    <name evidence="2" type="ORF">DFJ67_0510</name>
</gene>
<dbReference type="InterPro" id="IPR036237">
    <property type="entry name" value="Xyl_isomerase-like_sf"/>
</dbReference>
<sequence length="324" mass="34946">MCVNDQQAIQNAQPLGEEQLRTLTRRGALRAAGVAAAAGAVGAVGLSAAPASAASRGGGHGRVPRDHISVQLYTLRDQLNADLEGTLAALADIGYTRVEHAGFVGRTAAQFKAALDAVGLRSTSGHVAIPQPFDAAAWQKSLADSRLLGSRYIVHPFFGVGANGIIRDSATWRAFARDLNKAGALARKAGLDFGYHNHHFEFFRLDGGTRTAYDIITEETDPDLVHLEMDLFWVTRGANDPVDLIRANRGRIRQFHVKDMNDAGSFEDAGQGVINFARIFEHGREAGIDEFIIERDDAGTAPRQPADAISTARVGFNYLANLRF</sequence>
<name>A0A3D9ZDP3_9ACTN</name>
<dbReference type="GO" id="GO:0016853">
    <property type="term" value="F:isomerase activity"/>
    <property type="evidence" value="ECO:0007669"/>
    <property type="project" value="UniProtKB-KW"/>
</dbReference>
<evidence type="ECO:0000259" key="1">
    <source>
        <dbReference type="Pfam" id="PF01261"/>
    </source>
</evidence>
<keyword evidence="3" id="KW-1185">Reference proteome</keyword>
<dbReference type="InterPro" id="IPR013022">
    <property type="entry name" value="Xyl_isomerase-like_TIM-brl"/>
</dbReference>
<protein>
    <submittedName>
        <fullName evidence="2">Sugar phosphate isomerase/epimerase</fullName>
    </submittedName>
</protein>
<feature type="domain" description="Xylose isomerase-like TIM barrel" evidence="1">
    <location>
        <begin position="87"/>
        <end position="294"/>
    </location>
</feature>
<dbReference type="Pfam" id="PF01261">
    <property type="entry name" value="AP_endonuc_2"/>
    <property type="match status" value="1"/>
</dbReference>
<dbReference type="AlphaFoldDB" id="A0A3D9ZDP3"/>
<dbReference type="SUPFAM" id="SSF51658">
    <property type="entry name" value="Xylose isomerase-like"/>
    <property type="match status" value="1"/>
</dbReference>
<dbReference type="PROSITE" id="PS51318">
    <property type="entry name" value="TAT"/>
    <property type="match status" value="1"/>
</dbReference>
<dbReference type="OrthoDB" id="9798407at2"/>
<dbReference type="PANTHER" id="PTHR12110:SF41">
    <property type="entry name" value="INOSOSE DEHYDRATASE"/>
    <property type="match status" value="1"/>
</dbReference>
<dbReference type="RefSeq" id="WP_116066364.1">
    <property type="nucleotide sequence ID" value="NZ_BONB01000039.1"/>
</dbReference>
<dbReference type="EMBL" id="QUMQ01000001">
    <property type="protein sequence ID" value="REF94572.1"/>
    <property type="molecule type" value="Genomic_DNA"/>
</dbReference>
<keyword evidence="2" id="KW-0413">Isomerase</keyword>
<proteinExistence type="predicted"/>
<dbReference type="InterPro" id="IPR050312">
    <property type="entry name" value="IolE/XylAMocC-like"/>
</dbReference>